<gene>
    <name evidence="2" type="ORF">HJC23_000597</name>
</gene>
<dbReference type="PANTHER" id="PTHR43265">
    <property type="entry name" value="ESTERASE ESTD"/>
    <property type="match status" value="1"/>
</dbReference>
<name>A0ABD3PE05_9STRA</name>
<sequence length="349" mass="39444">MITEISFPAADGSLTIYGNLTLPFNDSANGKSVPAILVVNGSGPIDRNGNVPSMKMNFNTCNRFAEHISTRTAERSIAVLSYDKRGVGKSIKKQDKNIFYRAGMMDMVLDAVEAVRYLSQHPRIDKMRIVVLGHSEGAIIMPLICHEVSRSGLDPIFGCIFYAGFGENLKDAMILQRKRCLEEVREMKGAYGWILRRLVTKEGMEKQYNDMMEKVNADEQPDYISTHFGLIKQPAKWMREHFSYDVTSSLQKYVTCHCLAITGMKDVQVRSEFCDPQKAGELVPNATSIETHRPENLTHALRSLEGPSKLMNIKRDYTIMGKFPLDDKLLSITDQWCDRVLFGTELDRS</sequence>
<dbReference type="AlphaFoldDB" id="A0ABD3PE05"/>
<dbReference type="InterPro" id="IPR022742">
    <property type="entry name" value="Hydrolase_4"/>
</dbReference>
<evidence type="ECO:0000313" key="2">
    <source>
        <dbReference type="EMBL" id="KAL3786355.1"/>
    </source>
</evidence>
<evidence type="ECO:0000313" key="3">
    <source>
        <dbReference type="Proteomes" id="UP001516023"/>
    </source>
</evidence>
<dbReference type="PANTHER" id="PTHR43265:SF1">
    <property type="entry name" value="ESTERASE ESTD"/>
    <property type="match status" value="1"/>
</dbReference>
<dbReference type="Proteomes" id="UP001516023">
    <property type="component" value="Unassembled WGS sequence"/>
</dbReference>
<reference evidence="2 3" key="1">
    <citation type="journal article" date="2020" name="G3 (Bethesda)">
        <title>Improved Reference Genome for Cyclotella cryptica CCMP332, a Model for Cell Wall Morphogenesis, Salinity Adaptation, and Lipid Production in Diatoms (Bacillariophyta).</title>
        <authorList>
            <person name="Roberts W.R."/>
            <person name="Downey K.M."/>
            <person name="Ruck E.C."/>
            <person name="Traller J.C."/>
            <person name="Alverson A.J."/>
        </authorList>
    </citation>
    <scope>NUCLEOTIDE SEQUENCE [LARGE SCALE GENOMIC DNA]</scope>
    <source>
        <strain evidence="2 3">CCMP332</strain>
    </source>
</reference>
<feature type="domain" description="Serine aminopeptidase S33" evidence="1">
    <location>
        <begin position="61"/>
        <end position="165"/>
    </location>
</feature>
<organism evidence="2 3">
    <name type="scientific">Cyclotella cryptica</name>
    <dbReference type="NCBI Taxonomy" id="29204"/>
    <lineage>
        <taxon>Eukaryota</taxon>
        <taxon>Sar</taxon>
        <taxon>Stramenopiles</taxon>
        <taxon>Ochrophyta</taxon>
        <taxon>Bacillariophyta</taxon>
        <taxon>Coscinodiscophyceae</taxon>
        <taxon>Thalassiosirophycidae</taxon>
        <taxon>Stephanodiscales</taxon>
        <taxon>Stephanodiscaceae</taxon>
        <taxon>Cyclotella</taxon>
    </lineage>
</organism>
<proteinExistence type="predicted"/>
<dbReference type="Gene3D" id="3.40.50.1820">
    <property type="entry name" value="alpha/beta hydrolase"/>
    <property type="match status" value="1"/>
</dbReference>
<dbReference type="InterPro" id="IPR029058">
    <property type="entry name" value="AB_hydrolase_fold"/>
</dbReference>
<dbReference type="InterPro" id="IPR053145">
    <property type="entry name" value="AB_hydrolase_Est10"/>
</dbReference>
<dbReference type="Pfam" id="PF12146">
    <property type="entry name" value="Hydrolase_4"/>
    <property type="match status" value="1"/>
</dbReference>
<protein>
    <recommendedName>
        <fullName evidence="1">Serine aminopeptidase S33 domain-containing protein</fullName>
    </recommendedName>
</protein>
<dbReference type="SUPFAM" id="SSF53474">
    <property type="entry name" value="alpha/beta-Hydrolases"/>
    <property type="match status" value="1"/>
</dbReference>
<dbReference type="EMBL" id="JABMIG020000196">
    <property type="protein sequence ID" value="KAL3786355.1"/>
    <property type="molecule type" value="Genomic_DNA"/>
</dbReference>
<comment type="caution">
    <text evidence="2">The sequence shown here is derived from an EMBL/GenBank/DDBJ whole genome shotgun (WGS) entry which is preliminary data.</text>
</comment>
<accession>A0ABD3PE05</accession>
<keyword evidence="3" id="KW-1185">Reference proteome</keyword>
<evidence type="ECO:0000259" key="1">
    <source>
        <dbReference type="Pfam" id="PF12146"/>
    </source>
</evidence>